<keyword evidence="2" id="KW-1185">Reference proteome</keyword>
<proteinExistence type="predicted"/>
<keyword evidence="1" id="KW-0472">Membrane</keyword>
<sequence>MYLSFGWKSVNDFQNKKWSHPCQELLPPLSSKFWNCMERPGMSETYFLCTNKMQQRGVTTNCRRQSHSLVGATVPILPALFLGTADGLRLALTPTAHAVLHHPSDSRAVGCTAMPNPFDPCDTTVALRTLVRVCSQLGSPFAASVASVAAVVPSIAWCCYIAFHPTCRRFYSDARLWMGLGSVSSSRQRSGPESSMARSQSVLACVTLWLGMLSRLPLRYKHHLITAAIVTGAVASGYVFFWIGSMIKRWNNRQPMLLHEEMDDFLYWKELQERKQRQRVA</sequence>
<accession>A0A0M3I159</accession>
<evidence type="ECO:0000256" key="1">
    <source>
        <dbReference type="SAM" id="Phobius"/>
    </source>
</evidence>
<protein>
    <submittedName>
        <fullName evidence="3">Transmembrane protein</fullName>
    </submittedName>
</protein>
<dbReference type="WBParaSite" id="ALUE_0000996901-mRNA-1">
    <property type="protein sequence ID" value="ALUE_0000996901-mRNA-1"/>
    <property type="gene ID" value="ALUE_0000996901"/>
</dbReference>
<keyword evidence="1" id="KW-1133">Transmembrane helix</keyword>
<keyword evidence="1" id="KW-0812">Transmembrane</keyword>
<dbReference type="Proteomes" id="UP000036681">
    <property type="component" value="Unplaced"/>
</dbReference>
<evidence type="ECO:0000313" key="2">
    <source>
        <dbReference type="Proteomes" id="UP000036681"/>
    </source>
</evidence>
<feature type="transmembrane region" description="Helical" evidence="1">
    <location>
        <begin position="224"/>
        <end position="243"/>
    </location>
</feature>
<dbReference type="AlphaFoldDB" id="A0A0M3I159"/>
<organism evidence="2 3">
    <name type="scientific">Ascaris lumbricoides</name>
    <name type="common">Giant roundworm</name>
    <dbReference type="NCBI Taxonomy" id="6252"/>
    <lineage>
        <taxon>Eukaryota</taxon>
        <taxon>Metazoa</taxon>
        <taxon>Ecdysozoa</taxon>
        <taxon>Nematoda</taxon>
        <taxon>Chromadorea</taxon>
        <taxon>Rhabditida</taxon>
        <taxon>Spirurina</taxon>
        <taxon>Ascaridomorpha</taxon>
        <taxon>Ascaridoidea</taxon>
        <taxon>Ascarididae</taxon>
        <taxon>Ascaris</taxon>
    </lineage>
</organism>
<reference evidence="3" key="1">
    <citation type="submission" date="2017-02" db="UniProtKB">
        <authorList>
            <consortium name="WormBaseParasite"/>
        </authorList>
    </citation>
    <scope>IDENTIFICATION</scope>
</reference>
<name>A0A0M3I159_ASCLU</name>
<evidence type="ECO:0000313" key="3">
    <source>
        <dbReference type="WBParaSite" id="ALUE_0000996901-mRNA-1"/>
    </source>
</evidence>